<evidence type="ECO:0000259" key="10">
    <source>
        <dbReference type="Pfam" id="PF21694"/>
    </source>
</evidence>
<evidence type="ECO:0000313" key="12">
    <source>
        <dbReference type="EMBL" id="MCQ4771064.1"/>
    </source>
</evidence>
<dbReference type="GO" id="GO:0003887">
    <property type="term" value="F:DNA-directed DNA polymerase activity"/>
    <property type="evidence" value="ECO:0007669"/>
    <property type="project" value="UniProtKB-KW"/>
</dbReference>
<feature type="domain" description="DNA polymerase III delta subunit-like C-terminal" evidence="10">
    <location>
        <begin position="224"/>
        <end position="341"/>
    </location>
</feature>
<dbReference type="Proteomes" id="UP001200313">
    <property type="component" value="Unassembled WGS sequence"/>
</dbReference>
<dbReference type="AlphaFoldDB" id="A0AAW5JUP6"/>
<dbReference type="InterPro" id="IPR048466">
    <property type="entry name" value="DNA_pol3_delta-like_C"/>
</dbReference>
<dbReference type="GO" id="GO:0006261">
    <property type="term" value="P:DNA-templated DNA replication"/>
    <property type="evidence" value="ECO:0007669"/>
    <property type="project" value="TreeGrafter"/>
</dbReference>
<evidence type="ECO:0000256" key="8">
    <source>
        <dbReference type="ARBA" id="ARBA00049244"/>
    </source>
</evidence>
<dbReference type="PANTHER" id="PTHR34388:SF1">
    <property type="entry name" value="DNA POLYMERASE III SUBUNIT DELTA"/>
    <property type="match status" value="1"/>
</dbReference>
<dbReference type="Pfam" id="PF21694">
    <property type="entry name" value="DNA_pol3_delta_C"/>
    <property type="match status" value="1"/>
</dbReference>
<keyword evidence="6" id="KW-0239">DNA-directed DNA polymerase</keyword>
<dbReference type="Gene3D" id="1.20.272.10">
    <property type="match status" value="1"/>
</dbReference>
<dbReference type="Gene3D" id="1.10.8.60">
    <property type="match status" value="1"/>
</dbReference>
<protein>
    <recommendedName>
        <fullName evidence="2">DNA polymerase III subunit delta</fullName>
        <ecNumber evidence="1">2.7.7.7</ecNumber>
    </recommendedName>
</protein>
<dbReference type="EMBL" id="JAKNJB010000037">
    <property type="protein sequence ID" value="MCG4528545.1"/>
    <property type="molecule type" value="Genomic_DNA"/>
</dbReference>
<dbReference type="InterPro" id="IPR008921">
    <property type="entry name" value="DNA_pol3_clamp-load_cplx_C"/>
</dbReference>
<evidence type="ECO:0000313" key="11">
    <source>
        <dbReference type="EMBL" id="MCG4528545.1"/>
    </source>
</evidence>
<dbReference type="Pfam" id="PF06144">
    <property type="entry name" value="DNA_pol3_delta"/>
    <property type="match status" value="1"/>
</dbReference>
<dbReference type="GO" id="GO:0003677">
    <property type="term" value="F:DNA binding"/>
    <property type="evidence" value="ECO:0007669"/>
    <property type="project" value="InterPro"/>
</dbReference>
<dbReference type="Gene3D" id="3.40.50.300">
    <property type="entry name" value="P-loop containing nucleotide triphosphate hydrolases"/>
    <property type="match status" value="1"/>
</dbReference>
<dbReference type="InterPro" id="IPR005790">
    <property type="entry name" value="DNA_polIII_delta"/>
</dbReference>
<dbReference type="SUPFAM" id="SSF48019">
    <property type="entry name" value="post-AAA+ oligomerization domain-like"/>
    <property type="match status" value="1"/>
</dbReference>
<evidence type="ECO:0000313" key="14">
    <source>
        <dbReference type="Proteomes" id="UP001204562"/>
    </source>
</evidence>
<reference evidence="11 13" key="1">
    <citation type="submission" date="2022-01" db="EMBL/GenBank/DDBJ databases">
        <title>Collection of gut derived symbiotic bacterial strains cultured from healthy donors.</title>
        <authorList>
            <person name="Lin H."/>
            <person name="Kohout C."/>
            <person name="Waligurski E."/>
            <person name="Pamer E.G."/>
        </authorList>
    </citation>
    <scope>NUCLEOTIDE SEQUENCE [LARGE SCALE GENOMIC DNA]</scope>
    <source>
        <strain evidence="11 13">DFI.3.7</strain>
    </source>
</reference>
<evidence type="ECO:0000259" key="9">
    <source>
        <dbReference type="Pfam" id="PF06144"/>
    </source>
</evidence>
<organism evidence="12 14">
    <name type="scientific">Intestinimonas massiliensis</name>
    <name type="common">ex Afouda et al. 2020</name>
    <dbReference type="NCBI Taxonomy" id="1673721"/>
    <lineage>
        <taxon>Bacteria</taxon>
        <taxon>Bacillati</taxon>
        <taxon>Bacillota</taxon>
        <taxon>Clostridia</taxon>
        <taxon>Eubacteriales</taxon>
        <taxon>Intestinimonas</taxon>
    </lineage>
</organism>
<comment type="similarity">
    <text evidence="7">Belongs to the DNA polymerase HolA subunit family.</text>
</comment>
<dbReference type="PANTHER" id="PTHR34388">
    <property type="entry name" value="DNA POLYMERASE III SUBUNIT DELTA"/>
    <property type="match status" value="1"/>
</dbReference>
<keyword evidence="4 12" id="KW-0548">Nucleotidyltransferase</keyword>
<name>A0AAW5JUP6_9FIRM</name>
<evidence type="ECO:0000256" key="1">
    <source>
        <dbReference type="ARBA" id="ARBA00012417"/>
    </source>
</evidence>
<reference evidence="12" key="2">
    <citation type="submission" date="2022-06" db="EMBL/GenBank/DDBJ databases">
        <title>Isolation of gut microbiota from human fecal samples.</title>
        <authorList>
            <person name="Pamer E.G."/>
            <person name="Barat B."/>
            <person name="Waligurski E."/>
            <person name="Medina S."/>
            <person name="Paddock L."/>
            <person name="Mostad J."/>
        </authorList>
    </citation>
    <scope>NUCLEOTIDE SEQUENCE</scope>
    <source>
        <strain evidence="12">DFI.9.91</strain>
    </source>
</reference>
<dbReference type="RefSeq" id="WP_238074889.1">
    <property type="nucleotide sequence ID" value="NZ_JAKNJB010000037.1"/>
</dbReference>
<evidence type="ECO:0000256" key="4">
    <source>
        <dbReference type="ARBA" id="ARBA00022695"/>
    </source>
</evidence>
<feature type="domain" description="DNA polymerase III delta N-terminal" evidence="9">
    <location>
        <begin position="28"/>
        <end position="148"/>
    </location>
</feature>
<keyword evidence="13" id="KW-1185">Reference proteome</keyword>
<keyword evidence="3 12" id="KW-0808">Transferase</keyword>
<dbReference type="EC" id="2.7.7.7" evidence="1"/>
<dbReference type="InterPro" id="IPR027417">
    <property type="entry name" value="P-loop_NTPase"/>
</dbReference>
<dbReference type="GO" id="GO:0009360">
    <property type="term" value="C:DNA polymerase III complex"/>
    <property type="evidence" value="ECO:0007669"/>
    <property type="project" value="InterPro"/>
</dbReference>
<proteinExistence type="inferred from homology"/>
<keyword evidence="5" id="KW-0235">DNA replication</keyword>
<dbReference type="SUPFAM" id="SSF52540">
    <property type="entry name" value="P-loop containing nucleoside triphosphate hydrolases"/>
    <property type="match status" value="1"/>
</dbReference>
<accession>A0AAW5JUP6</accession>
<dbReference type="EMBL" id="JANFYS010000023">
    <property type="protein sequence ID" value="MCQ4771064.1"/>
    <property type="molecule type" value="Genomic_DNA"/>
</dbReference>
<evidence type="ECO:0000256" key="2">
    <source>
        <dbReference type="ARBA" id="ARBA00017703"/>
    </source>
</evidence>
<dbReference type="NCBIfam" id="TIGR01128">
    <property type="entry name" value="holA"/>
    <property type="match status" value="1"/>
</dbReference>
<evidence type="ECO:0000256" key="3">
    <source>
        <dbReference type="ARBA" id="ARBA00022679"/>
    </source>
</evidence>
<comment type="catalytic activity">
    <reaction evidence="8">
        <text>DNA(n) + a 2'-deoxyribonucleoside 5'-triphosphate = DNA(n+1) + diphosphate</text>
        <dbReference type="Rhea" id="RHEA:22508"/>
        <dbReference type="Rhea" id="RHEA-COMP:17339"/>
        <dbReference type="Rhea" id="RHEA-COMP:17340"/>
        <dbReference type="ChEBI" id="CHEBI:33019"/>
        <dbReference type="ChEBI" id="CHEBI:61560"/>
        <dbReference type="ChEBI" id="CHEBI:173112"/>
        <dbReference type="EC" id="2.7.7.7"/>
    </reaction>
</comment>
<dbReference type="InterPro" id="IPR010372">
    <property type="entry name" value="DNA_pol3_delta_N"/>
</dbReference>
<evidence type="ECO:0000313" key="13">
    <source>
        <dbReference type="Proteomes" id="UP001200313"/>
    </source>
</evidence>
<evidence type="ECO:0000256" key="7">
    <source>
        <dbReference type="ARBA" id="ARBA00034754"/>
    </source>
</evidence>
<sequence>MPPKQSGDSAAYKQLKQDIAAGTIGRLYVFHGEEAYLRDYYLGQMKAKLVPAGLEEFNLHTVQGRDCDPKRLAQEIDALPMMSPRTMVLVYDYDLFKAPAGDKEALTALFADLPDYVCLVFIYDLIEYKPDARTKLAAALKQQGAAVKFTRQEQGDLVDWVRRRFRALDHDIDSELARYLIFLCGDLMNGLISEIGKIGSYASHRVVTRADIDAVATPQLDAVVFQMTDAIAAGNFDKAASVLGDLLHMGEPPIKLLSVLGRQLRQLYSARLALESRKGSGYVAQLWAMRSAYPAQKLTDAARRFDLNWCRMAVTEAAKADLTMKSVSGADGEELLIELLLKLANTKPKTGIA</sequence>
<evidence type="ECO:0000256" key="6">
    <source>
        <dbReference type="ARBA" id="ARBA00022932"/>
    </source>
</evidence>
<gene>
    <name evidence="12" type="primary">holA</name>
    <name evidence="11" type="ORF">L0P79_15965</name>
    <name evidence="12" type="ORF">NE579_11410</name>
</gene>
<dbReference type="Proteomes" id="UP001204562">
    <property type="component" value="Unassembled WGS sequence"/>
</dbReference>
<comment type="caution">
    <text evidence="12">The sequence shown here is derived from an EMBL/GenBank/DDBJ whole genome shotgun (WGS) entry which is preliminary data.</text>
</comment>
<evidence type="ECO:0000256" key="5">
    <source>
        <dbReference type="ARBA" id="ARBA00022705"/>
    </source>
</evidence>